<keyword evidence="1" id="KW-0677">Repeat</keyword>
<name>G0S3D1_CHATD</name>
<dbReference type="RefSeq" id="XP_006692533.1">
    <property type="nucleotide sequence ID" value="XM_006692470.1"/>
</dbReference>
<dbReference type="HOGENOM" id="CLU_000288_34_10_1"/>
<dbReference type="PANTHER" id="PTHR10039">
    <property type="entry name" value="AMELOGENIN"/>
    <property type="match status" value="1"/>
</dbReference>
<dbReference type="EMBL" id="GL988040">
    <property type="protein sequence ID" value="EGS22514.1"/>
    <property type="molecule type" value="Genomic_DNA"/>
</dbReference>
<keyword evidence="4" id="KW-1185">Reference proteome</keyword>
<organism evidence="4">
    <name type="scientific">Chaetomium thermophilum (strain DSM 1495 / CBS 144.50 / IMI 039719)</name>
    <name type="common">Thermochaetoides thermophila</name>
    <dbReference type="NCBI Taxonomy" id="759272"/>
    <lineage>
        <taxon>Eukaryota</taxon>
        <taxon>Fungi</taxon>
        <taxon>Dikarya</taxon>
        <taxon>Ascomycota</taxon>
        <taxon>Pezizomycotina</taxon>
        <taxon>Sordariomycetes</taxon>
        <taxon>Sordariomycetidae</taxon>
        <taxon>Sordariales</taxon>
        <taxon>Chaetomiaceae</taxon>
        <taxon>Thermochaetoides</taxon>
    </lineage>
</organism>
<evidence type="ECO:0000256" key="1">
    <source>
        <dbReference type="ARBA" id="ARBA00022737"/>
    </source>
</evidence>
<evidence type="ECO:0000313" key="4">
    <source>
        <dbReference type="Proteomes" id="UP000008066"/>
    </source>
</evidence>
<accession>G0S3D1</accession>
<feature type="domain" description="Nephrocystin 3-like N-terminal" evidence="2">
    <location>
        <begin position="10"/>
        <end position="75"/>
    </location>
</feature>
<sequence length="188" mass="21363">MDAYSRHQKHRSLPSLGNLEEMFHAVATLYKDPVFIIIDALDECQMSGNVRSKFIETLLSLQSRGIDINILATSRPVPDIVEAFDGHSCLEIAAQRDDIERYLRNKMSELPVVSKYPDLQHEIISCIASVADGIFLLARFFFESLKDKVSAKLIRKTLNELQNNSKEKKSKYALLCRAYNDAVERING</sequence>
<evidence type="ECO:0000259" key="2">
    <source>
        <dbReference type="Pfam" id="PF24883"/>
    </source>
</evidence>
<dbReference type="OrthoDB" id="1577640at2759"/>
<dbReference type="AlphaFoldDB" id="G0S3D1"/>
<gene>
    <name evidence="3" type="ORF">CTHT_0020580</name>
</gene>
<dbReference type="Proteomes" id="UP000008066">
    <property type="component" value="Unassembled WGS sequence"/>
</dbReference>
<proteinExistence type="predicted"/>
<protein>
    <recommendedName>
        <fullName evidence="2">Nephrocystin 3-like N-terminal domain-containing protein</fullName>
    </recommendedName>
</protein>
<dbReference type="STRING" id="759272.G0S3D1"/>
<dbReference type="eggNOG" id="KOG4177">
    <property type="taxonomic scope" value="Eukaryota"/>
</dbReference>
<dbReference type="InterPro" id="IPR056884">
    <property type="entry name" value="NPHP3-like_N"/>
</dbReference>
<reference evidence="3 4" key="1">
    <citation type="journal article" date="2011" name="Cell">
        <title>Insight into structure and assembly of the nuclear pore complex by utilizing the genome of a eukaryotic thermophile.</title>
        <authorList>
            <person name="Amlacher S."/>
            <person name="Sarges P."/>
            <person name="Flemming D."/>
            <person name="van Noort V."/>
            <person name="Kunze R."/>
            <person name="Devos D.P."/>
            <person name="Arumugam M."/>
            <person name="Bork P."/>
            <person name="Hurt E."/>
        </authorList>
    </citation>
    <scope>NUCLEOTIDE SEQUENCE [LARGE SCALE GENOMIC DNA]</scope>
    <source>
        <strain evidence="4">DSM 1495 / CBS 144.50 / IMI 039719</strain>
    </source>
</reference>
<dbReference type="PANTHER" id="PTHR10039:SF15">
    <property type="entry name" value="NACHT DOMAIN-CONTAINING PROTEIN"/>
    <property type="match status" value="1"/>
</dbReference>
<dbReference type="KEGG" id="cthr:CTHT_0020580"/>
<evidence type="ECO:0000313" key="3">
    <source>
        <dbReference type="EMBL" id="EGS22514.1"/>
    </source>
</evidence>
<dbReference type="GeneID" id="18256096"/>
<dbReference type="OMA" id="DECQMSG"/>
<dbReference type="Pfam" id="PF24883">
    <property type="entry name" value="NPHP3_N"/>
    <property type="match status" value="1"/>
</dbReference>